<dbReference type="Proteomes" id="UP000486534">
    <property type="component" value="Unassembled WGS sequence"/>
</dbReference>
<dbReference type="SUPFAM" id="SSF56784">
    <property type="entry name" value="HAD-like"/>
    <property type="match status" value="1"/>
</dbReference>
<dbReference type="InterPro" id="IPR023198">
    <property type="entry name" value="PGP-like_dom2"/>
</dbReference>
<dbReference type="Gene3D" id="1.10.150.240">
    <property type="entry name" value="Putative phosphatase, domain 2"/>
    <property type="match status" value="1"/>
</dbReference>
<evidence type="ECO:0000313" key="5">
    <source>
        <dbReference type="Proteomes" id="UP000486534"/>
    </source>
</evidence>
<dbReference type="GO" id="GO:0018784">
    <property type="term" value="F:(S)-2-haloacid dehalogenase activity"/>
    <property type="evidence" value="ECO:0007669"/>
    <property type="project" value="UniProtKB-UniRule"/>
</dbReference>
<dbReference type="NCBIfam" id="TIGR01493">
    <property type="entry name" value="HAD-SF-IA-v2"/>
    <property type="match status" value="1"/>
</dbReference>
<accession>A0A7X1PK62</accession>
<sequence length="235" mass="25856">MSSPQALIFDVQGTVCDFRSSVAEQARQVAGDRGAHIDWGRFVDAWRRKYRPALDGILAGARPWSSVDRLYRQALDEVIEAHGLQFLTLDERERINVAWQVIAPWPDAVAGLRRLKPRFTLVTLSNADVSAVINISRSGGLPWDAIFAAEMAGTFKPDPRTYQMALRYLGIGAGNAMMVACHKYDLLAAGALGLKTAFVARPLEFGPDGDVDTAFDARFDINARDFLDLADQLGC</sequence>
<dbReference type="EMBL" id="WHUV01000002">
    <property type="protein sequence ID" value="MQA53661.1"/>
    <property type="molecule type" value="Genomic_DNA"/>
</dbReference>
<dbReference type="InterPro" id="IPR051540">
    <property type="entry name" value="S-2-haloacid_dehalogenase"/>
</dbReference>
<dbReference type="SFLD" id="SFLDS00003">
    <property type="entry name" value="Haloacid_Dehalogenase"/>
    <property type="match status" value="1"/>
</dbReference>
<keyword evidence="2 3" id="KW-0378">Hydrolase</keyword>
<protein>
    <recommendedName>
        <fullName evidence="3">(S)-2-haloacid dehalogenase</fullName>
        <ecNumber evidence="3">3.8.1.2</ecNumber>
    </recommendedName>
    <alternativeName>
        <fullName evidence="3">2-haloalkanoic acid dehalogenase</fullName>
    </alternativeName>
    <alternativeName>
        <fullName evidence="3">Halocarboxylic acid halidohydrolase</fullName>
    </alternativeName>
    <alternativeName>
        <fullName evidence="3">L-2-haloacid dehalogenase</fullName>
    </alternativeName>
</protein>
<dbReference type="InterPro" id="IPR023214">
    <property type="entry name" value="HAD_sf"/>
</dbReference>
<evidence type="ECO:0000313" key="4">
    <source>
        <dbReference type="EMBL" id="MQA53661.1"/>
    </source>
</evidence>
<name>A0A7X1PK62_9PSED</name>
<evidence type="ECO:0000256" key="1">
    <source>
        <dbReference type="ARBA" id="ARBA00008106"/>
    </source>
</evidence>
<dbReference type="Pfam" id="PF00702">
    <property type="entry name" value="Hydrolase"/>
    <property type="match status" value="1"/>
</dbReference>
<dbReference type="InterPro" id="IPR006328">
    <property type="entry name" value="2-HAD"/>
</dbReference>
<dbReference type="SFLD" id="SFLDG01129">
    <property type="entry name" value="C1.5:_HAD__Beta-PGM__Phosphata"/>
    <property type="match status" value="1"/>
</dbReference>
<dbReference type="InterPro" id="IPR036412">
    <property type="entry name" value="HAD-like_sf"/>
</dbReference>
<dbReference type="PRINTS" id="PR00413">
    <property type="entry name" value="HADHALOGNASE"/>
</dbReference>
<evidence type="ECO:0000256" key="2">
    <source>
        <dbReference type="ARBA" id="ARBA00022801"/>
    </source>
</evidence>
<evidence type="ECO:0000256" key="3">
    <source>
        <dbReference type="RuleBase" id="RU368077"/>
    </source>
</evidence>
<dbReference type="InterPro" id="IPR006439">
    <property type="entry name" value="HAD-SF_hydro_IA"/>
</dbReference>
<dbReference type="RefSeq" id="WP_152897422.1">
    <property type="nucleotide sequence ID" value="NZ_WHUV01000002.1"/>
</dbReference>
<comment type="similarity">
    <text evidence="1 3">Belongs to the HAD-like hydrolase superfamily. S-2-haloalkanoic acid dehalogenase family.</text>
</comment>
<dbReference type="PANTHER" id="PTHR43316:SF3">
    <property type="entry name" value="HALOACID DEHALOGENASE, TYPE II (AFU_ORTHOLOGUE AFUA_2G07750)-RELATED"/>
    <property type="match status" value="1"/>
</dbReference>
<comment type="caution">
    <text evidence="4">The sequence shown here is derived from an EMBL/GenBank/DDBJ whole genome shotgun (WGS) entry which is preliminary data.</text>
</comment>
<gene>
    <name evidence="4" type="ORF">GDH07_10095</name>
</gene>
<comment type="catalytic activity">
    <reaction evidence="3">
        <text>an (S)-2-haloacid + H2O = a (2R)-2-hydroxycarboxylate + a halide anion + H(+)</text>
        <dbReference type="Rhea" id="RHEA:11192"/>
        <dbReference type="ChEBI" id="CHEBI:15377"/>
        <dbReference type="ChEBI" id="CHEBI:15378"/>
        <dbReference type="ChEBI" id="CHEBI:16042"/>
        <dbReference type="ChEBI" id="CHEBI:58314"/>
        <dbReference type="ChEBI" id="CHEBI:137405"/>
        <dbReference type="EC" id="3.8.1.2"/>
    </reaction>
</comment>
<dbReference type="EC" id="3.8.1.2" evidence="3"/>
<dbReference type="NCBIfam" id="TIGR01428">
    <property type="entry name" value="HAD_type_II"/>
    <property type="match status" value="1"/>
</dbReference>
<proteinExistence type="inferred from homology"/>
<comment type="function">
    <text evidence="3">Catalyzes the hydrolytic dehalogenation of small (S)-2-haloalkanoic acids to yield the corresponding (R)-2-hydroxyalkanoic acids.</text>
</comment>
<dbReference type="Gene3D" id="3.40.50.1000">
    <property type="entry name" value="HAD superfamily/HAD-like"/>
    <property type="match status" value="1"/>
</dbReference>
<dbReference type="PANTHER" id="PTHR43316">
    <property type="entry name" value="HYDROLASE, HALOACID DELAHOGENASE-RELATED"/>
    <property type="match status" value="1"/>
</dbReference>
<dbReference type="AlphaFoldDB" id="A0A7X1PK62"/>
<organism evidence="4 5">
    <name type="scientific">Pseudomonas piscis</name>
    <dbReference type="NCBI Taxonomy" id="2614538"/>
    <lineage>
        <taxon>Bacteria</taxon>
        <taxon>Pseudomonadati</taxon>
        <taxon>Pseudomonadota</taxon>
        <taxon>Gammaproteobacteria</taxon>
        <taxon>Pseudomonadales</taxon>
        <taxon>Pseudomonadaceae</taxon>
        <taxon>Pseudomonas</taxon>
    </lineage>
</organism>
<reference evidence="4 5" key="1">
    <citation type="submission" date="2019-10" db="EMBL/GenBank/DDBJ databases">
        <title>Pseudomonas dajingensis sp. nov., isolated from the profound head ulcers of farmed Murray cod (Maccullochella peelii peelii).</title>
        <authorList>
            <person name="Liu Y."/>
        </authorList>
    </citation>
    <scope>NUCLEOTIDE SEQUENCE [LARGE SCALE GENOMIC DNA]</scope>
    <source>
        <strain evidence="4 5">MC042</strain>
    </source>
</reference>